<feature type="compositionally biased region" description="Basic residues" evidence="1">
    <location>
        <begin position="717"/>
        <end position="726"/>
    </location>
</feature>
<reference evidence="3 4" key="1">
    <citation type="journal article" date="2021" name="Elife">
        <title>Chloroplast acquisition without the gene transfer in kleptoplastic sea slugs, Plakobranchus ocellatus.</title>
        <authorList>
            <person name="Maeda T."/>
            <person name="Takahashi S."/>
            <person name="Yoshida T."/>
            <person name="Shimamura S."/>
            <person name="Takaki Y."/>
            <person name="Nagai Y."/>
            <person name="Toyoda A."/>
            <person name="Suzuki Y."/>
            <person name="Arimoto A."/>
            <person name="Ishii H."/>
            <person name="Satoh N."/>
            <person name="Nishiyama T."/>
            <person name="Hasebe M."/>
            <person name="Maruyama T."/>
            <person name="Minagawa J."/>
            <person name="Obokata J."/>
            <person name="Shigenobu S."/>
        </authorList>
    </citation>
    <scope>NUCLEOTIDE SEQUENCE [LARGE SCALE GENOMIC DNA]</scope>
</reference>
<feature type="compositionally biased region" description="Basic and acidic residues" evidence="1">
    <location>
        <begin position="488"/>
        <end position="504"/>
    </location>
</feature>
<feature type="compositionally biased region" description="Polar residues" evidence="1">
    <location>
        <begin position="930"/>
        <end position="940"/>
    </location>
</feature>
<feature type="compositionally biased region" description="Polar residues" evidence="1">
    <location>
        <begin position="729"/>
        <end position="751"/>
    </location>
</feature>
<keyword evidence="2" id="KW-1133">Transmembrane helix</keyword>
<feature type="compositionally biased region" description="Low complexity" evidence="1">
    <location>
        <begin position="762"/>
        <end position="772"/>
    </location>
</feature>
<feature type="transmembrane region" description="Helical" evidence="2">
    <location>
        <begin position="12"/>
        <end position="31"/>
    </location>
</feature>
<feature type="compositionally biased region" description="Basic and acidic residues" evidence="1">
    <location>
        <begin position="878"/>
        <end position="893"/>
    </location>
</feature>
<feature type="compositionally biased region" description="Basic and acidic residues" evidence="1">
    <location>
        <begin position="1000"/>
        <end position="1010"/>
    </location>
</feature>
<dbReference type="EMBL" id="BMAT01006913">
    <property type="protein sequence ID" value="GFS22035.1"/>
    <property type="molecule type" value="Genomic_DNA"/>
</dbReference>
<feature type="region of interest" description="Disordered" evidence="1">
    <location>
        <begin position="485"/>
        <end position="504"/>
    </location>
</feature>
<feature type="region of interest" description="Disordered" evidence="1">
    <location>
        <begin position="392"/>
        <end position="417"/>
    </location>
</feature>
<evidence type="ECO:0000256" key="1">
    <source>
        <dbReference type="SAM" id="MobiDB-lite"/>
    </source>
</evidence>
<name>A0AAV4JI16_9GAST</name>
<feature type="compositionally biased region" description="Acidic residues" evidence="1">
    <location>
        <begin position="664"/>
        <end position="681"/>
    </location>
</feature>
<keyword evidence="4" id="KW-1185">Reference proteome</keyword>
<feature type="compositionally biased region" description="Basic residues" evidence="1">
    <location>
        <begin position="1153"/>
        <end position="1162"/>
    </location>
</feature>
<accession>A0AAV4JI16</accession>
<protein>
    <submittedName>
        <fullName evidence="3">Uncharacterized protein</fullName>
    </submittedName>
</protein>
<sequence length="1162" mass="124616">MFHIATVGDIPIRYTINIVFLIINGFIFRIFTPRTVSPISILTVSFDIFFCWKFSRQNSNKYLYYVGTDENSIAAQARVKIFPLTTSVTDVNAICDTTTFSNGDFRVMIKQGTASTEKITCPDQMLATGSYTMTDSSGTNYCTGGTSNLDGCSAGGTLTANLTACSTKIFSSAGGQVLCMYSEDFDSTDPSTNTSYVSVFNTDASVDSSTTHFFTCVVVYSDPNNTQIAMSTHPNYCFNTTYQNATYMSQTGGYTIDWTASMASSSSLSAAIIAAIVIGCLLFIAIVLLAIFLIYNYVYLKDKNRPGSRIVPDTLPNTAMSQADKNKRMMFTPAPPKSAGPGGREGDYYDGGRAGSEVSLHPTVSQLANYRTPTPFISDSKVEEGEIVAEMREGTTPHPGNERPTTAGSQTDEATGQSPAVILVSEGNAKKANGRAAKSGVKFQDEITVRDDDIASPDSQNSLPEADRNADDVILKQAPIMAAANTEIKPKSAEPSKSDSVKDPKLAQKTAIIATGRNEPGRRSLARNVSAKSMSRALVGEGVYTTSAAVLLPGAPTWDPHETDQVDSKDKGSLSSLAVDDVANANKVNDNSSDMYGISDIRKNVEAKSPEKISNSEVCQEIKSASSFDKQSSFENQSLHNAQEEAQSSLHDGNSVEEAVTIPEDFEHEIEMQTELDDIETEANKSIPSRSITGDLQAQPLVVTVPNSLKPASAKQPSRKPSKRPKSSITTTTNQQEFSAKSNRPKSTSGKPNVEKKGGLKKSGPPKSSKGTLGKEDMDRPVTANVSKTAAAGSKLSFPNNTSNVKTITKAPQEQVGKSSEIARPPSATTIISHKSSARPASGALPKTSTPSVDNSATIKTEENKTCKPPTPTTPSDEESKVKTNMTTHHENDGQSSGLTKPLSATTVADNTSAAHSPCTSPSKTSTPSFNGSETTKSQWSSRSKPPPPRTSTPSKKLQSEINKGLENPPIPKSTGTSIAASAVKKGPPTRIKSAAPKRATKDPRDEHNPFADPRAAISTPVAVVRPEDIARIKSAANKRLVHDFKMKTVRTPSQTETPVKGRTRENKKTLQAAWREANTPKQVPNGTAANHTANGKDMDVDSILDYDMKRMGEPDGAESGVMIDMEGSLPVFSESGDVTPEPTRVTPQEKTPRRHKRDKHL</sequence>
<feature type="compositionally biased region" description="Polar residues" evidence="1">
    <location>
        <begin position="403"/>
        <end position="417"/>
    </location>
</feature>
<feature type="compositionally biased region" description="Polar residues" evidence="1">
    <location>
        <begin position="797"/>
        <end position="818"/>
    </location>
</feature>
<evidence type="ECO:0000256" key="2">
    <source>
        <dbReference type="SAM" id="Phobius"/>
    </source>
</evidence>
<feature type="region of interest" description="Disordered" evidence="1">
    <location>
        <begin position="1127"/>
        <end position="1162"/>
    </location>
</feature>
<feature type="region of interest" description="Disordered" evidence="1">
    <location>
        <begin position="450"/>
        <end position="470"/>
    </location>
</feature>
<feature type="compositionally biased region" description="Polar residues" evidence="1">
    <location>
        <begin position="894"/>
        <end position="915"/>
    </location>
</feature>
<keyword evidence="2" id="KW-0472">Membrane</keyword>
<evidence type="ECO:0000313" key="4">
    <source>
        <dbReference type="Proteomes" id="UP000762676"/>
    </source>
</evidence>
<dbReference type="AlphaFoldDB" id="A0AAV4JI16"/>
<feature type="compositionally biased region" description="Polar residues" evidence="1">
    <location>
        <begin position="1080"/>
        <end position="1094"/>
    </location>
</feature>
<proteinExistence type="predicted"/>
<feature type="region of interest" description="Disordered" evidence="1">
    <location>
        <begin position="1044"/>
        <end position="1099"/>
    </location>
</feature>
<organism evidence="3 4">
    <name type="scientific">Elysia marginata</name>
    <dbReference type="NCBI Taxonomy" id="1093978"/>
    <lineage>
        <taxon>Eukaryota</taxon>
        <taxon>Metazoa</taxon>
        <taxon>Spiralia</taxon>
        <taxon>Lophotrochozoa</taxon>
        <taxon>Mollusca</taxon>
        <taxon>Gastropoda</taxon>
        <taxon>Heterobranchia</taxon>
        <taxon>Euthyneura</taxon>
        <taxon>Panpulmonata</taxon>
        <taxon>Sacoglossa</taxon>
        <taxon>Placobranchoidea</taxon>
        <taxon>Plakobranchidae</taxon>
        <taxon>Elysia</taxon>
    </lineage>
</organism>
<keyword evidence="2" id="KW-0812">Transmembrane</keyword>
<gene>
    <name evidence="3" type="ORF">ElyMa_003353200</name>
</gene>
<comment type="caution">
    <text evidence="3">The sequence shown here is derived from an EMBL/GenBank/DDBJ whole genome shotgun (WGS) entry which is preliminary data.</text>
</comment>
<dbReference type="Proteomes" id="UP000762676">
    <property type="component" value="Unassembled WGS sequence"/>
</dbReference>
<evidence type="ECO:0000313" key="3">
    <source>
        <dbReference type="EMBL" id="GFS22035.1"/>
    </source>
</evidence>
<feature type="compositionally biased region" description="Polar residues" evidence="1">
    <location>
        <begin position="847"/>
        <end position="859"/>
    </location>
</feature>
<feature type="transmembrane region" description="Helical" evidence="2">
    <location>
        <begin position="270"/>
        <end position="295"/>
    </location>
</feature>
<feature type="region of interest" description="Disordered" evidence="1">
    <location>
        <begin position="310"/>
        <end position="355"/>
    </location>
</feature>
<feature type="compositionally biased region" description="Polar residues" evidence="1">
    <location>
        <begin position="612"/>
        <end position="652"/>
    </location>
</feature>
<feature type="compositionally biased region" description="Polar residues" evidence="1">
    <location>
        <begin position="684"/>
        <end position="696"/>
    </location>
</feature>
<feature type="compositionally biased region" description="Low complexity" evidence="1">
    <location>
        <begin position="917"/>
        <end position="929"/>
    </location>
</feature>
<feature type="region of interest" description="Disordered" evidence="1">
    <location>
        <begin position="608"/>
        <end position="1019"/>
    </location>
</feature>